<dbReference type="InterPro" id="IPR029060">
    <property type="entry name" value="PIN-like_dom_sf"/>
</dbReference>
<accession>A0A023EYJ2</accession>
<name>A0A023EYJ2_TRIIF</name>
<dbReference type="SUPFAM" id="SSF88723">
    <property type="entry name" value="PIN domain-like"/>
    <property type="match status" value="1"/>
</dbReference>
<evidence type="ECO:0000256" key="1">
    <source>
        <dbReference type="ARBA" id="ARBA00009495"/>
    </source>
</evidence>
<keyword evidence="2" id="KW-0675">Receptor</keyword>
<reference evidence="2" key="1">
    <citation type="journal article" date="2014" name="PLoS Negl. Trop. Dis.">
        <title>An updated insight into the Sialotranscriptome of Triatoma infestans: developmental stage and geographic variations.</title>
        <authorList>
            <person name="Schwarz A."/>
            <person name="Medrano-Mercado N."/>
            <person name="Schaub G.A."/>
            <person name="Struchiner C.J."/>
            <person name="Bargues M.D."/>
            <person name="Levy M.Z."/>
            <person name="Ribeiro J.M."/>
        </authorList>
    </citation>
    <scope>NUCLEOTIDE SEQUENCE</scope>
    <source>
        <strain evidence="2">Chile</strain>
        <tissue evidence="2">Salivary glands</tissue>
    </source>
</reference>
<dbReference type="PANTHER" id="PTHR15976">
    <property type="entry name" value="CONSTITUTIVE COACTIVATOR OF PEROXISOME PROLIFERATOR-ACTIVATED RECEPTOR GAMMA"/>
    <property type="match status" value="1"/>
</dbReference>
<dbReference type="InterPro" id="IPR026784">
    <property type="entry name" value="Coact_PPARg"/>
</dbReference>
<dbReference type="Gene3D" id="3.40.50.1010">
    <property type="entry name" value="5'-nuclease"/>
    <property type="match status" value="1"/>
</dbReference>
<protein>
    <submittedName>
        <fullName evidence="2">Putative constitutive coactivator of peroxisome proliferator-activated receptor gamma</fullName>
    </submittedName>
</protein>
<proteinExistence type="evidence at transcript level"/>
<evidence type="ECO:0000313" key="2">
    <source>
        <dbReference type="EMBL" id="JAC13644.1"/>
    </source>
</evidence>
<sequence length="600" mass="68194">MGIRGLETYLERNSKGACYKVDIKEIISRYRQETGKSPKIVIDGMSVLNHLYNKKLPWLSGGQLKEFYEVIREFIIAFISLGAELISFFDGPPAASKRNAWIKRRLETLADIYALFDDLTAGVDPLQIQNDRKNIIPPNSGCVIMHVFHIYGCKVYKTILECDAEISKFALKNDCLAILAQDSDFVIYEGAHYYWSMKNFDLDTMTTLNYDRIKLANSLRIPPQHLPLVASLMGNDVVPYDLVMPFKKVLLRSLSRKNYVDFSTCIERVSDYVRRLPVGPAIYNYLPQIAKEVFCDESKTGLLYDSLLSYDLHTESPDIFKTGNDQWDSVLELVREQHINGNGPACIYGIVHEQRYWASTGLEDFRINDLPPAQLVLRKLRQHIYGILLHEKPLTSNQIYHEVKELVMTGPTSLENDIIVNAIPPQVEHPGLKILWNEKDRSIDNIRWSLVGEAVQISPTLIYRLPAHLIVPSLALSYLLKQGLVVSKWEIDAVLSSAIVLRELSPDNLKSLPLKIPDSRSIRLQTIFTRTYGNIITLLQVCGNPLPFDNIVATNYQDGKLFLLKYTDAKNGCSISKLCDYKVNHIETFNLISDFISAAS</sequence>
<organism evidence="2">
    <name type="scientific">Triatoma infestans</name>
    <name type="common">Assassin bug</name>
    <dbReference type="NCBI Taxonomy" id="30076"/>
    <lineage>
        <taxon>Eukaryota</taxon>
        <taxon>Metazoa</taxon>
        <taxon>Ecdysozoa</taxon>
        <taxon>Arthropoda</taxon>
        <taxon>Hexapoda</taxon>
        <taxon>Insecta</taxon>
        <taxon>Pterygota</taxon>
        <taxon>Neoptera</taxon>
        <taxon>Paraneoptera</taxon>
        <taxon>Hemiptera</taxon>
        <taxon>Heteroptera</taxon>
        <taxon>Panheteroptera</taxon>
        <taxon>Cimicomorpha</taxon>
        <taxon>Reduviidae</taxon>
        <taxon>Triatominae</taxon>
        <taxon>Triatoma</taxon>
    </lineage>
</organism>
<comment type="similarity">
    <text evidence="1">Belongs to the constitutive coactivator of PPAR-gamma family.</text>
</comment>
<dbReference type="GO" id="GO:0005634">
    <property type="term" value="C:nucleus"/>
    <property type="evidence" value="ECO:0007669"/>
    <property type="project" value="TreeGrafter"/>
</dbReference>
<dbReference type="AlphaFoldDB" id="A0A023EYJ2"/>
<dbReference type="EMBL" id="GBBI01005068">
    <property type="protein sequence ID" value="JAC13644.1"/>
    <property type="molecule type" value="mRNA"/>
</dbReference>
<dbReference type="PANTHER" id="PTHR15976:SF17">
    <property type="entry name" value="CONSTITUTIVE COACTIVATOR OF PEROXISOME PROLIFERATOR-ACTIVATED RECEPTOR GAMMA"/>
    <property type="match status" value="1"/>
</dbReference>